<keyword evidence="3" id="KW-1185">Reference proteome</keyword>
<gene>
    <name evidence="2" type="ORF">EVAR_29736_1</name>
</gene>
<evidence type="ECO:0000313" key="3">
    <source>
        <dbReference type="Proteomes" id="UP000299102"/>
    </source>
</evidence>
<accession>A0A4C1W0S8</accession>
<evidence type="ECO:0000256" key="1">
    <source>
        <dbReference type="SAM" id="MobiDB-lite"/>
    </source>
</evidence>
<protein>
    <submittedName>
        <fullName evidence="2">Uncharacterized protein</fullName>
    </submittedName>
</protein>
<proteinExistence type="predicted"/>
<sequence length="77" mass="8638">MFEIYYDSNATLSTSDPPPPRRTNHVNQSILEFVAAPVSTNIFCSRTALIQRGNLKIRPPAPGQYEIETLFVGMLLK</sequence>
<dbReference type="Proteomes" id="UP000299102">
    <property type="component" value="Unassembled WGS sequence"/>
</dbReference>
<reference evidence="2 3" key="1">
    <citation type="journal article" date="2019" name="Commun. Biol.">
        <title>The bagworm genome reveals a unique fibroin gene that provides high tensile strength.</title>
        <authorList>
            <person name="Kono N."/>
            <person name="Nakamura H."/>
            <person name="Ohtoshi R."/>
            <person name="Tomita M."/>
            <person name="Numata K."/>
            <person name="Arakawa K."/>
        </authorList>
    </citation>
    <scope>NUCLEOTIDE SEQUENCE [LARGE SCALE GENOMIC DNA]</scope>
</reference>
<evidence type="ECO:0000313" key="2">
    <source>
        <dbReference type="EMBL" id="GBP43754.1"/>
    </source>
</evidence>
<organism evidence="2 3">
    <name type="scientific">Eumeta variegata</name>
    <name type="common">Bagworm moth</name>
    <name type="synonym">Eumeta japonica</name>
    <dbReference type="NCBI Taxonomy" id="151549"/>
    <lineage>
        <taxon>Eukaryota</taxon>
        <taxon>Metazoa</taxon>
        <taxon>Ecdysozoa</taxon>
        <taxon>Arthropoda</taxon>
        <taxon>Hexapoda</taxon>
        <taxon>Insecta</taxon>
        <taxon>Pterygota</taxon>
        <taxon>Neoptera</taxon>
        <taxon>Endopterygota</taxon>
        <taxon>Lepidoptera</taxon>
        <taxon>Glossata</taxon>
        <taxon>Ditrysia</taxon>
        <taxon>Tineoidea</taxon>
        <taxon>Psychidae</taxon>
        <taxon>Oiketicinae</taxon>
        <taxon>Eumeta</taxon>
    </lineage>
</organism>
<feature type="region of interest" description="Disordered" evidence="1">
    <location>
        <begin position="1"/>
        <end position="24"/>
    </location>
</feature>
<dbReference type="AlphaFoldDB" id="A0A4C1W0S8"/>
<comment type="caution">
    <text evidence="2">The sequence shown here is derived from an EMBL/GenBank/DDBJ whole genome shotgun (WGS) entry which is preliminary data.</text>
</comment>
<name>A0A4C1W0S8_EUMVA</name>
<dbReference type="EMBL" id="BGZK01000441">
    <property type="protein sequence ID" value="GBP43754.1"/>
    <property type="molecule type" value="Genomic_DNA"/>
</dbReference>